<organism evidence="5 6">
    <name type="scientific">Pseudokineococcus marinus</name>
    <dbReference type="NCBI Taxonomy" id="351215"/>
    <lineage>
        <taxon>Bacteria</taxon>
        <taxon>Bacillati</taxon>
        <taxon>Actinomycetota</taxon>
        <taxon>Actinomycetes</taxon>
        <taxon>Kineosporiales</taxon>
        <taxon>Kineosporiaceae</taxon>
        <taxon>Pseudokineococcus</taxon>
    </lineage>
</organism>
<comment type="caution">
    <text evidence="5">The sequence shown here is derived from an EMBL/GenBank/DDBJ whole genome shotgun (WGS) entry which is preliminary data.</text>
</comment>
<evidence type="ECO:0000259" key="4">
    <source>
        <dbReference type="Pfam" id="PF00535"/>
    </source>
</evidence>
<proteinExistence type="inferred from homology"/>
<accession>A0A849BST9</accession>
<evidence type="ECO:0000256" key="3">
    <source>
        <dbReference type="ARBA" id="ARBA00022679"/>
    </source>
</evidence>
<evidence type="ECO:0000256" key="1">
    <source>
        <dbReference type="ARBA" id="ARBA00006739"/>
    </source>
</evidence>
<comment type="similarity">
    <text evidence="1">Belongs to the glycosyltransferase 2 family.</text>
</comment>
<sequence>MRAGEGRVVAVVVTYDRLALLREALPAVLAQDRRVDAVVVVDNASTDGTAAWVRAEHPGADLVELPVNTGGAGGFAAGVARALSAHDAGWVWLLDDDTVPSPTALRELLACTTTGGTSGGRAGERVDLVASRVLWTDGREHPMNTPRPRPGASRAERAAAARADAVPVRSASFVSVLVRAERVREVGLPLAAYFLWNDDFEFTTRVLRGRRGLASRRSVVEHRTRVFGDTAADPGERFYVEVRNKLWLFGRSRGLAPWEKALYGASTLRRWARTWRGSRRRGVLLAAGLRGLRDGLLTAPRSTAEVLAAAGAPASARSLAPVRPGSPSAGGAPPADGPLPFSLLLPYYRADRADLLRRAFTSAVHDQHRRPDEVVLVQDGPVDAALATAVDALVAGSPVPVRVVRRPVNGGLAAALRDGLAACRHDVVARMDADDVCLPERFARQLPLLEAGADLVGSGLAELEGTAEGEERVVARRTPPLDHAAITARARFHSPFNHPTVVYRRSAVDAAGGYRDLPLLEDYWLFARMVAAGARTANVPDPLVLYRVDAGSYARRGGARLALAELRLQRELLHEGFTGPLVFARNVAVRGGYRFLPEAVRRRGYRAVFARGRS</sequence>
<evidence type="ECO:0000256" key="2">
    <source>
        <dbReference type="ARBA" id="ARBA00022676"/>
    </source>
</evidence>
<evidence type="ECO:0000313" key="5">
    <source>
        <dbReference type="EMBL" id="NNH23882.1"/>
    </source>
</evidence>
<dbReference type="Gene3D" id="3.90.550.10">
    <property type="entry name" value="Spore Coat Polysaccharide Biosynthesis Protein SpsA, Chain A"/>
    <property type="match status" value="2"/>
</dbReference>
<feature type="domain" description="Glycosyltransferase 2-like" evidence="4">
    <location>
        <begin position="11"/>
        <end position="110"/>
    </location>
</feature>
<keyword evidence="6" id="KW-1185">Reference proteome</keyword>
<feature type="domain" description="Glycosyltransferase 2-like" evidence="4">
    <location>
        <begin position="342"/>
        <end position="462"/>
    </location>
</feature>
<name>A0A849BST9_9ACTN</name>
<dbReference type="Proteomes" id="UP000555552">
    <property type="component" value="Unassembled WGS sequence"/>
</dbReference>
<dbReference type="EMBL" id="JABEMA010000213">
    <property type="protein sequence ID" value="NNH23882.1"/>
    <property type="molecule type" value="Genomic_DNA"/>
</dbReference>
<evidence type="ECO:0000313" key="6">
    <source>
        <dbReference type="Proteomes" id="UP000555552"/>
    </source>
</evidence>
<dbReference type="AlphaFoldDB" id="A0A849BST9"/>
<keyword evidence="2" id="KW-0328">Glycosyltransferase</keyword>
<gene>
    <name evidence="5" type="ORF">HLB09_12435</name>
</gene>
<dbReference type="RefSeq" id="WP_171203668.1">
    <property type="nucleotide sequence ID" value="NZ_BAAANP010000049.1"/>
</dbReference>
<reference evidence="5 6" key="1">
    <citation type="submission" date="2020-05" db="EMBL/GenBank/DDBJ databases">
        <title>MicrobeNet Type strains.</title>
        <authorList>
            <person name="Nicholson A.C."/>
        </authorList>
    </citation>
    <scope>NUCLEOTIDE SEQUENCE [LARGE SCALE GENOMIC DNA]</scope>
    <source>
        <strain evidence="5 6">JCM 14547</strain>
    </source>
</reference>
<dbReference type="Pfam" id="PF00535">
    <property type="entry name" value="Glycos_transf_2"/>
    <property type="match status" value="2"/>
</dbReference>
<dbReference type="InterPro" id="IPR001173">
    <property type="entry name" value="Glyco_trans_2-like"/>
</dbReference>
<dbReference type="InterPro" id="IPR029044">
    <property type="entry name" value="Nucleotide-diphossugar_trans"/>
</dbReference>
<dbReference type="GO" id="GO:0016757">
    <property type="term" value="F:glycosyltransferase activity"/>
    <property type="evidence" value="ECO:0007669"/>
    <property type="project" value="UniProtKB-KW"/>
</dbReference>
<keyword evidence="3 5" id="KW-0808">Transferase</keyword>
<dbReference type="PANTHER" id="PTHR43685">
    <property type="entry name" value="GLYCOSYLTRANSFERASE"/>
    <property type="match status" value="1"/>
</dbReference>
<dbReference type="PANTHER" id="PTHR43685:SF5">
    <property type="entry name" value="GLYCOSYLTRANSFERASE EPSE-RELATED"/>
    <property type="match status" value="1"/>
</dbReference>
<dbReference type="InterPro" id="IPR050834">
    <property type="entry name" value="Glycosyltransf_2"/>
</dbReference>
<protein>
    <submittedName>
        <fullName evidence="5">Glycosyltransferase</fullName>
    </submittedName>
</protein>
<dbReference type="SUPFAM" id="SSF53448">
    <property type="entry name" value="Nucleotide-diphospho-sugar transferases"/>
    <property type="match status" value="2"/>
</dbReference>